<feature type="compositionally biased region" description="Polar residues" evidence="1">
    <location>
        <begin position="401"/>
        <end position="420"/>
    </location>
</feature>
<keyword evidence="3" id="KW-1185">Reference proteome</keyword>
<evidence type="ECO:0000313" key="2">
    <source>
        <dbReference type="EMBL" id="KAJ4386846.1"/>
    </source>
</evidence>
<feature type="region of interest" description="Disordered" evidence="1">
    <location>
        <begin position="1"/>
        <end position="54"/>
    </location>
</feature>
<dbReference type="EMBL" id="JAPEVB010000006">
    <property type="protein sequence ID" value="KAJ4386846.1"/>
    <property type="molecule type" value="Genomic_DNA"/>
</dbReference>
<gene>
    <name evidence="2" type="ORF">N0V93_009744</name>
</gene>
<dbReference type="AlphaFoldDB" id="A0A9W9CT37"/>
<feature type="compositionally biased region" description="Polar residues" evidence="1">
    <location>
        <begin position="26"/>
        <end position="46"/>
    </location>
</feature>
<protein>
    <submittedName>
        <fullName evidence="2">Uncharacterized protein</fullName>
    </submittedName>
</protein>
<comment type="caution">
    <text evidence="2">The sequence shown here is derived from an EMBL/GenBank/DDBJ whole genome shotgun (WGS) entry which is preliminary data.</text>
</comment>
<feature type="compositionally biased region" description="Polar residues" evidence="1">
    <location>
        <begin position="276"/>
        <end position="288"/>
    </location>
</feature>
<dbReference type="Proteomes" id="UP001140453">
    <property type="component" value="Unassembled WGS sequence"/>
</dbReference>
<feature type="compositionally biased region" description="Polar residues" evidence="1">
    <location>
        <begin position="350"/>
        <end position="379"/>
    </location>
</feature>
<feature type="compositionally biased region" description="Polar residues" evidence="1">
    <location>
        <begin position="132"/>
        <end position="154"/>
    </location>
</feature>
<feature type="compositionally biased region" description="Basic and acidic residues" evidence="1">
    <location>
        <begin position="163"/>
        <end position="173"/>
    </location>
</feature>
<feature type="compositionally biased region" description="Polar residues" evidence="1">
    <location>
        <begin position="300"/>
        <end position="310"/>
    </location>
</feature>
<organism evidence="2 3">
    <name type="scientific">Gnomoniopsis smithogilvyi</name>
    <dbReference type="NCBI Taxonomy" id="1191159"/>
    <lineage>
        <taxon>Eukaryota</taxon>
        <taxon>Fungi</taxon>
        <taxon>Dikarya</taxon>
        <taxon>Ascomycota</taxon>
        <taxon>Pezizomycotina</taxon>
        <taxon>Sordariomycetes</taxon>
        <taxon>Sordariomycetidae</taxon>
        <taxon>Diaporthales</taxon>
        <taxon>Gnomoniaceae</taxon>
        <taxon>Gnomoniopsis</taxon>
    </lineage>
</organism>
<dbReference type="OrthoDB" id="5401193at2759"/>
<accession>A0A9W9CT37</accession>
<evidence type="ECO:0000313" key="3">
    <source>
        <dbReference type="Proteomes" id="UP001140453"/>
    </source>
</evidence>
<proteinExistence type="predicted"/>
<feature type="compositionally biased region" description="Low complexity" evidence="1">
    <location>
        <begin position="323"/>
        <end position="337"/>
    </location>
</feature>
<sequence length="420" mass="44188">MAFYGESQWPSAAGAGYDVGAGAGAQSTTSWDHQTPPTRSGASSTNPREEPAAFWYQFQEVEKAWSEMIKSGKIQPGMGMPPGGRREFQPPFPPGPARFYPDFESRIPGGPGRPHSPGFGAGRGGPGHPSSNLQNFYASQRHQPSRGSNDAEQMQQHKRRLAAQRERELRNYHQEQQFNRTAAFPSGPQDMNAGPVNPNPPRPDRTFSPGGTAEVPHHELIARQQSALYGKGPFGDAAGYIDENGTPRQGLPVHHGGPPNMRGPSPLTYEYGRNQPVHQESGPQSSDPASGGVQPRDRTSSNASPQSNPSGGKGPLEQANRTSNSSPGNGSPQNGRPAAGKTVAPIGTRPSATQGPANPSLTKQSTTPLSYNSGETPTTSSGASNPASAAASAEGSSGLSNWGQRSGPWGSSKTQTSVWG</sequence>
<feature type="compositionally biased region" description="Low complexity" evidence="1">
    <location>
        <begin position="380"/>
        <end position="400"/>
    </location>
</feature>
<name>A0A9W9CT37_9PEZI</name>
<feature type="region of interest" description="Disordered" evidence="1">
    <location>
        <begin position="73"/>
        <end position="420"/>
    </location>
</feature>
<reference evidence="2" key="1">
    <citation type="submission" date="2022-10" db="EMBL/GenBank/DDBJ databases">
        <title>Tapping the CABI collections for fungal endophytes: first genome assemblies for Collariella, Neodidymelliopsis, Ascochyta clinopodiicola, Didymella pomorum, Didymosphaeria variabile, Neocosmospora piperis and Neocucurbitaria cava.</title>
        <authorList>
            <person name="Hill R."/>
        </authorList>
    </citation>
    <scope>NUCLEOTIDE SEQUENCE</scope>
    <source>
        <strain evidence="2">IMI 355082</strain>
    </source>
</reference>
<evidence type="ECO:0000256" key="1">
    <source>
        <dbReference type="SAM" id="MobiDB-lite"/>
    </source>
</evidence>